<proteinExistence type="predicted"/>
<dbReference type="OrthoDB" id="48564at2759"/>
<keyword evidence="10" id="KW-1133">Transmembrane helix</keyword>
<dbReference type="InterPro" id="IPR001841">
    <property type="entry name" value="Znf_RING"/>
</dbReference>
<evidence type="ECO:0000256" key="7">
    <source>
        <dbReference type="ARBA" id="ARBA00022771"/>
    </source>
</evidence>
<keyword evidence="11" id="KW-0472">Membrane</keyword>
<dbReference type="InParanoid" id="A0A1E7F4E7"/>
<evidence type="ECO:0000256" key="9">
    <source>
        <dbReference type="ARBA" id="ARBA00022833"/>
    </source>
</evidence>
<dbReference type="Gene3D" id="3.30.40.10">
    <property type="entry name" value="Zinc/RING finger domain, C3HC4 (zinc finger)"/>
    <property type="match status" value="1"/>
</dbReference>
<feature type="region of interest" description="Disordered" evidence="13">
    <location>
        <begin position="384"/>
        <end position="424"/>
    </location>
</feature>
<reference evidence="15 16" key="1">
    <citation type="submission" date="2016-09" db="EMBL/GenBank/DDBJ databases">
        <title>Extensive genetic diversity and differential bi-allelic expression allows diatom success in the polar Southern Ocean.</title>
        <authorList>
            <consortium name="DOE Joint Genome Institute"/>
            <person name="Mock T."/>
            <person name="Otillar R.P."/>
            <person name="Strauss J."/>
            <person name="Dupont C."/>
            <person name="Frickenhaus S."/>
            <person name="Maumus F."/>
            <person name="Mcmullan M."/>
            <person name="Sanges R."/>
            <person name="Schmutz J."/>
            <person name="Toseland A."/>
            <person name="Valas R."/>
            <person name="Veluchamy A."/>
            <person name="Ward B.J."/>
            <person name="Allen A."/>
            <person name="Barry K."/>
            <person name="Falciatore A."/>
            <person name="Ferrante M."/>
            <person name="Fortunato A.E."/>
            <person name="Gloeckner G."/>
            <person name="Gruber A."/>
            <person name="Hipkin R."/>
            <person name="Janech M."/>
            <person name="Kroth P."/>
            <person name="Leese F."/>
            <person name="Lindquist E."/>
            <person name="Lyon B.R."/>
            <person name="Martin J."/>
            <person name="Mayer C."/>
            <person name="Parker M."/>
            <person name="Quesneville H."/>
            <person name="Raymond J."/>
            <person name="Uhlig C."/>
            <person name="Valentin K.U."/>
            <person name="Worden A.Z."/>
            <person name="Armbrust E.V."/>
            <person name="Bowler C."/>
            <person name="Green B."/>
            <person name="Moulton V."/>
            <person name="Van Oosterhout C."/>
            <person name="Grigoriev I."/>
        </authorList>
    </citation>
    <scope>NUCLEOTIDE SEQUENCE [LARGE SCALE GENOMIC DNA]</scope>
    <source>
        <strain evidence="15 16">CCMP1102</strain>
    </source>
</reference>
<feature type="compositionally biased region" description="Gly residues" evidence="13">
    <location>
        <begin position="196"/>
        <end position="208"/>
    </location>
</feature>
<keyword evidence="9" id="KW-0862">Zinc</keyword>
<keyword evidence="8" id="KW-0833">Ubl conjugation pathway</keyword>
<dbReference type="EMBL" id="KV784364">
    <property type="protein sequence ID" value="OEU12733.1"/>
    <property type="molecule type" value="Genomic_DNA"/>
</dbReference>
<evidence type="ECO:0000256" key="3">
    <source>
        <dbReference type="ARBA" id="ARBA00012483"/>
    </source>
</evidence>
<evidence type="ECO:0000313" key="16">
    <source>
        <dbReference type="Proteomes" id="UP000095751"/>
    </source>
</evidence>
<evidence type="ECO:0000256" key="10">
    <source>
        <dbReference type="ARBA" id="ARBA00022989"/>
    </source>
</evidence>
<keyword evidence="4" id="KW-0808">Transferase</keyword>
<evidence type="ECO:0000256" key="5">
    <source>
        <dbReference type="ARBA" id="ARBA00022692"/>
    </source>
</evidence>
<dbReference type="GO" id="GO:0061630">
    <property type="term" value="F:ubiquitin protein ligase activity"/>
    <property type="evidence" value="ECO:0007669"/>
    <property type="project" value="UniProtKB-EC"/>
</dbReference>
<gene>
    <name evidence="15" type="ORF">FRACYDRAFT_243990</name>
</gene>
<evidence type="ECO:0000256" key="11">
    <source>
        <dbReference type="ARBA" id="ARBA00023136"/>
    </source>
</evidence>
<evidence type="ECO:0000256" key="12">
    <source>
        <dbReference type="PROSITE-ProRule" id="PRU00175"/>
    </source>
</evidence>
<evidence type="ECO:0000259" key="14">
    <source>
        <dbReference type="PROSITE" id="PS50089"/>
    </source>
</evidence>
<dbReference type="KEGG" id="fcy:FRACYDRAFT_243990"/>
<feature type="compositionally biased region" description="Low complexity" evidence="13">
    <location>
        <begin position="283"/>
        <end position="295"/>
    </location>
</feature>
<dbReference type="GO" id="GO:0016020">
    <property type="term" value="C:membrane"/>
    <property type="evidence" value="ECO:0007669"/>
    <property type="project" value="UniProtKB-SubCell"/>
</dbReference>
<keyword evidence="7 12" id="KW-0863">Zinc-finger</keyword>
<evidence type="ECO:0000256" key="4">
    <source>
        <dbReference type="ARBA" id="ARBA00022679"/>
    </source>
</evidence>
<feature type="compositionally biased region" description="Acidic residues" evidence="13">
    <location>
        <begin position="296"/>
        <end position="308"/>
    </location>
</feature>
<evidence type="ECO:0000256" key="6">
    <source>
        <dbReference type="ARBA" id="ARBA00022723"/>
    </source>
</evidence>
<dbReference type="GO" id="GO:0016567">
    <property type="term" value="P:protein ubiquitination"/>
    <property type="evidence" value="ECO:0007669"/>
    <property type="project" value="TreeGrafter"/>
</dbReference>
<dbReference type="Pfam" id="PF13639">
    <property type="entry name" value="zf-RING_2"/>
    <property type="match status" value="1"/>
</dbReference>
<feature type="compositionally biased region" description="Acidic residues" evidence="13">
    <location>
        <begin position="415"/>
        <end position="424"/>
    </location>
</feature>
<dbReference type="GO" id="GO:0008270">
    <property type="term" value="F:zinc ion binding"/>
    <property type="evidence" value="ECO:0007669"/>
    <property type="project" value="UniProtKB-KW"/>
</dbReference>
<organism evidence="15 16">
    <name type="scientific">Fragilariopsis cylindrus CCMP1102</name>
    <dbReference type="NCBI Taxonomy" id="635003"/>
    <lineage>
        <taxon>Eukaryota</taxon>
        <taxon>Sar</taxon>
        <taxon>Stramenopiles</taxon>
        <taxon>Ochrophyta</taxon>
        <taxon>Bacillariophyta</taxon>
        <taxon>Bacillariophyceae</taxon>
        <taxon>Bacillariophycidae</taxon>
        <taxon>Bacillariales</taxon>
        <taxon>Bacillariaceae</taxon>
        <taxon>Fragilariopsis</taxon>
    </lineage>
</organism>
<sequence>MGIMMMYSNRIPFRSGNRRLSLSKNMTGTTTTTSASMMMLLLTLSFALVSSTMAQDNNTNNTISPEIVSYNGTDDADAATETEIENDIDTYDGTDWKGYTFLTFRFGIFVMIICFPCYRGLRIWYEAGGRILFRRSNDNVNVNNENNENGGVTSPRTISSGYITGLRYQPADMDRWLMLSGMYAHDNNNNNNGGHNNNGGGGVGGGNGTPANKAKLTEQEVSALPEIIYKSNEHENYDADDIETNNDVDRRINNGDNDAESGVKIQNEMRNHGNGDDDDNNDNDNNATIIVNDNDNNNDNDDGTNDEEAPNRNHRQRTIHTTTTNTSCSICIDEFEDGEKIRLLPLCGHAYHTECIHPWLTERQGCCPYCKSPVICREIIEDGGDESDNERRERRQDDEHQNDNDNNNDIIIENQNDDNNDMVDVDLETNNYTTNNNNNSNYNNSNFYGFGNAMSSSRSPP</sequence>
<evidence type="ECO:0000256" key="2">
    <source>
        <dbReference type="ARBA" id="ARBA00004141"/>
    </source>
</evidence>
<comment type="catalytic activity">
    <reaction evidence="1">
        <text>S-ubiquitinyl-[E2 ubiquitin-conjugating enzyme]-L-cysteine + [acceptor protein]-L-lysine = [E2 ubiquitin-conjugating enzyme]-L-cysteine + N(6)-ubiquitinyl-[acceptor protein]-L-lysine.</text>
        <dbReference type="EC" id="2.3.2.27"/>
    </reaction>
</comment>
<evidence type="ECO:0000313" key="15">
    <source>
        <dbReference type="EMBL" id="OEU12733.1"/>
    </source>
</evidence>
<feature type="compositionally biased region" description="Low complexity" evidence="13">
    <location>
        <begin position="404"/>
        <end position="414"/>
    </location>
</feature>
<dbReference type="EC" id="2.3.2.27" evidence="3"/>
<comment type="subcellular location">
    <subcellularLocation>
        <location evidence="2">Membrane</location>
        <topology evidence="2">Multi-pass membrane protein</topology>
    </subcellularLocation>
</comment>
<protein>
    <recommendedName>
        <fullName evidence="3">RING-type E3 ubiquitin transferase</fullName>
        <ecNumber evidence="3">2.3.2.27</ecNumber>
    </recommendedName>
</protein>
<keyword evidence="16" id="KW-1185">Reference proteome</keyword>
<dbReference type="SMART" id="SM00184">
    <property type="entry name" value="RING"/>
    <property type="match status" value="1"/>
</dbReference>
<keyword evidence="6" id="KW-0479">Metal-binding</keyword>
<feature type="region of interest" description="Disordered" evidence="13">
    <location>
        <begin position="232"/>
        <end position="320"/>
    </location>
</feature>
<evidence type="ECO:0000256" key="8">
    <source>
        <dbReference type="ARBA" id="ARBA00022786"/>
    </source>
</evidence>
<evidence type="ECO:0000256" key="13">
    <source>
        <dbReference type="SAM" id="MobiDB-lite"/>
    </source>
</evidence>
<evidence type="ECO:0000256" key="1">
    <source>
        <dbReference type="ARBA" id="ARBA00000900"/>
    </source>
</evidence>
<dbReference type="AlphaFoldDB" id="A0A1E7F4E7"/>
<feature type="compositionally biased region" description="Basic and acidic residues" evidence="13">
    <location>
        <begin position="389"/>
        <end position="403"/>
    </location>
</feature>
<dbReference type="PANTHER" id="PTHR45977">
    <property type="entry name" value="TARGET OF ERK KINASE MPK-1"/>
    <property type="match status" value="1"/>
</dbReference>
<dbReference type="Proteomes" id="UP000095751">
    <property type="component" value="Unassembled WGS sequence"/>
</dbReference>
<dbReference type="GO" id="GO:0006511">
    <property type="term" value="P:ubiquitin-dependent protein catabolic process"/>
    <property type="evidence" value="ECO:0007669"/>
    <property type="project" value="TreeGrafter"/>
</dbReference>
<dbReference type="PANTHER" id="PTHR45977:SF4">
    <property type="entry name" value="RING-TYPE DOMAIN-CONTAINING PROTEIN"/>
    <property type="match status" value="1"/>
</dbReference>
<feature type="domain" description="RING-type" evidence="14">
    <location>
        <begin position="328"/>
        <end position="371"/>
    </location>
</feature>
<dbReference type="SUPFAM" id="SSF57850">
    <property type="entry name" value="RING/U-box"/>
    <property type="match status" value="1"/>
</dbReference>
<keyword evidence="5" id="KW-0812">Transmembrane</keyword>
<dbReference type="InterPro" id="IPR013083">
    <property type="entry name" value="Znf_RING/FYVE/PHD"/>
</dbReference>
<dbReference type="PROSITE" id="PS50089">
    <property type="entry name" value="ZF_RING_2"/>
    <property type="match status" value="1"/>
</dbReference>
<accession>A0A1E7F4E7</accession>
<feature type="region of interest" description="Disordered" evidence="13">
    <location>
        <begin position="189"/>
        <end position="212"/>
    </location>
</feature>
<name>A0A1E7F4E7_9STRA</name>